<sequence length="650" mass="70990">MVNPLTRMTAQHRAIRTDSQRREKVDVPRDDSALDVLQLALRRMRMPVLLVVLVFSISVIGLSLMPGVDAEGNPHRLTLFDSLYFMSYTATTIGFGEIPYSFTIYQRMWVMGSIFASVASWTFAITSMFSLLSAPGFRAAMTSLRIQRVLRRTRDPFYIVVGNGQTGAAVVEGLLAIHRDVVVVDQDPERLERLTMGQTTGSVLGLHGDARKVETLGSAGLGNSYCHGVLAMTDDDETNLAVVMSVNLLRPDVPVIARSNTAAMADRMRDFFPEHVVNPLDEYGKYLTMQLKRPHTHRLSQWLMNTPGTLIGPYRPGLADGRWVVVSDGEFGQEVARDLASAGLDVTRVDPVGELVDLTDVVGVVVGAESDIVNMSVAARVRAANPDCYLALRQKSLARRATTEAFAPDSVFVPAELVAHEAMAYLISPNYWHFVRKVMEREDEWAKEVLSALQRRVGRRTPEAARLDVSREHAPALHAWLQGNRITLGQLLTHPETDRTLPVYTAVLSREGERIEAPQADLPLQVGDIVMVLGTPSGLADLTSTVHNSADVEYLATGVRVPRTLVFRALRRLRRGGPGASGPDSPGPGGAPAGQADGEQPRPRHITPRPGHRPPSTWSGTHRRRSTVPRRGGPGGADRTGGTGASSNRG</sequence>
<dbReference type="PANTHER" id="PTHR43833">
    <property type="entry name" value="POTASSIUM CHANNEL PROTEIN 2-RELATED-RELATED"/>
    <property type="match status" value="1"/>
</dbReference>
<proteinExistence type="predicted"/>
<feature type="transmembrane region" description="Helical" evidence="3">
    <location>
        <begin position="109"/>
        <end position="132"/>
    </location>
</feature>
<feature type="compositionally biased region" description="Basic residues" evidence="2">
    <location>
        <begin position="603"/>
        <end position="612"/>
    </location>
</feature>
<feature type="domain" description="RCK N-terminal" evidence="4">
    <location>
        <begin position="155"/>
        <end position="277"/>
    </location>
</feature>
<dbReference type="InterPro" id="IPR013099">
    <property type="entry name" value="K_chnl_dom"/>
</dbReference>
<feature type="transmembrane region" description="Helical" evidence="3">
    <location>
        <begin position="85"/>
        <end position="102"/>
    </location>
</feature>
<protein>
    <submittedName>
        <fullName evidence="5">K+ transport system, NAD-binding component</fullName>
    </submittedName>
</protein>
<dbReference type="GO" id="GO:0005886">
    <property type="term" value="C:plasma membrane"/>
    <property type="evidence" value="ECO:0007669"/>
    <property type="project" value="UniProtKB-SubCell"/>
</dbReference>
<dbReference type="eggNOG" id="COG0569">
    <property type="taxonomic scope" value="Bacteria"/>
</dbReference>
<name>C7NK12_KYTSD</name>
<keyword evidence="3" id="KW-0472">Membrane</keyword>
<evidence type="ECO:0000313" key="5">
    <source>
        <dbReference type="EMBL" id="ACV05399.1"/>
    </source>
</evidence>
<keyword evidence="6" id="KW-1185">Reference proteome</keyword>
<feature type="region of interest" description="Disordered" evidence="2">
    <location>
        <begin position="574"/>
        <end position="650"/>
    </location>
</feature>
<dbReference type="Pfam" id="PF02254">
    <property type="entry name" value="TrkA_N"/>
    <property type="match status" value="1"/>
</dbReference>
<dbReference type="Proteomes" id="UP000006666">
    <property type="component" value="Chromosome"/>
</dbReference>
<evidence type="ECO:0000256" key="1">
    <source>
        <dbReference type="ARBA" id="ARBA00004651"/>
    </source>
</evidence>
<dbReference type="STRING" id="478801.Ksed_03220"/>
<gene>
    <name evidence="5" type="ordered locus">Ksed_03220</name>
</gene>
<evidence type="ECO:0000259" key="4">
    <source>
        <dbReference type="PROSITE" id="PS51201"/>
    </source>
</evidence>
<dbReference type="AlphaFoldDB" id="C7NK12"/>
<feature type="compositionally biased region" description="Gly residues" evidence="2">
    <location>
        <begin position="632"/>
        <end position="644"/>
    </location>
</feature>
<evidence type="ECO:0000256" key="3">
    <source>
        <dbReference type="SAM" id="Phobius"/>
    </source>
</evidence>
<dbReference type="KEGG" id="kse:Ksed_03220"/>
<dbReference type="InterPro" id="IPR036291">
    <property type="entry name" value="NAD(P)-bd_dom_sf"/>
</dbReference>
<dbReference type="PROSITE" id="PS51201">
    <property type="entry name" value="RCK_N"/>
    <property type="match status" value="1"/>
</dbReference>
<dbReference type="SUPFAM" id="SSF51735">
    <property type="entry name" value="NAD(P)-binding Rossmann-fold domains"/>
    <property type="match status" value="2"/>
</dbReference>
<dbReference type="GO" id="GO:0006813">
    <property type="term" value="P:potassium ion transport"/>
    <property type="evidence" value="ECO:0007669"/>
    <property type="project" value="InterPro"/>
</dbReference>
<dbReference type="SUPFAM" id="SSF81324">
    <property type="entry name" value="Voltage-gated potassium channels"/>
    <property type="match status" value="1"/>
</dbReference>
<keyword evidence="3" id="KW-1133">Transmembrane helix</keyword>
<dbReference type="SUPFAM" id="SSF116726">
    <property type="entry name" value="TrkA C-terminal domain-like"/>
    <property type="match status" value="1"/>
</dbReference>
<dbReference type="InterPro" id="IPR036721">
    <property type="entry name" value="RCK_C_sf"/>
</dbReference>
<reference evidence="5 6" key="1">
    <citation type="journal article" date="2009" name="Stand. Genomic Sci.">
        <title>Complete genome sequence of Kytococcus sedentarius type strain (541).</title>
        <authorList>
            <person name="Sims D."/>
            <person name="Brettin T."/>
            <person name="Detter J.C."/>
            <person name="Han C."/>
            <person name="Lapidus A."/>
            <person name="Copeland A."/>
            <person name="Glavina Del Rio T."/>
            <person name="Nolan M."/>
            <person name="Chen F."/>
            <person name="Lucas S."/>
            <person name="Tice H."/>
            <person name="Cheng J.F."/>
            <person name="Bruce D."/>
            <person name="Goodwin L."/>
            <person name="Pitluck S."/>
            <person name="Ovchinnikova G."/>
            <person name="Pati A."/>
            <person name="Ivanova N."/>
            <person name="Mavrommatis K."/>
            <person name="Chen A."/>
            <person name="Palaniappan K."/>
            <person name="D'haeseleer P."/>
            <person name="Chain P."/>
            <person name="Bristow J."/>
            <person name="Eisen J.A."/>
            <person name="Markowitz V."/>
            <person name="Hugenholtz P."/>
            <person name="Schneider S."/>
            <person name="Goker M."/>
            <person name="Pukall R."/>
            <person name="Kyrpides N.C."/>
            <person name="Klenk H.P."/>
        </authorList>
    </citation>
    <scope>NUCLEOTIDE SEQUENCE [LARGE SCALE GENOMIC DNA]</scope>
    <source>
        <strain evidence="6">ATCC 14392 / DSM 20547 / JCM 11482 / CCUG 33030 / NBRC 15357 / NCTC 11040 / CCM 314 / 541</strain>
    </source>
</reference>
<dbReference type="Pfam" id="PF07885">
    <property type="entry name" value="Ion_trans_2"/>
    <property type="match status" value="1"/>
</dbReference>
<feature type="transmembrane region" description="Helical" evidence="3">
    <location>
        <begin position="48"/>
        <end position="65"/>
    </location>
</feature>
<keyword evidence="3" id="KW-0812">Transmembrane</keyword>
<evidence type="ECO:0000256" key="2">
    <source>
        <dbReference type="SAM" id="MobiDB-lite"/>
    </source>
</evidence>
<dbReference type="InterPro" id="IPR050721">
    <property type="entry name" value="Trk_Ktr_HKT_K-transport"/>
</dbReference>
<evidence type="ECO:0000313" key="6">
    <source>
        <dbReference type="Proteomes" id="UP000006666"/>
    </source>
</evidence>
<comment type="subcellular location">
    <subcellularLocation>
        <location evidence="1">Cell membrane</location>
        <topology evidence="1">Multi-pass membrane protein</topology>
    </subcellularLocation>
</comment>
<dbReference type="HOGENOM" id="CLU_023787_0_0_11"/>
<dbReference type="Gene3D" id="1.10.287.70">
    <property type="match status" value="1"/>
</dbReference>
<dbReference type="PANTHER" id="PTHR43833:SF9">
    <property type="entry name" value="POTASSIUM CHANNEL PROTEIN YUGO-RELATED"/>
    <property type="match status" value="1"/>
</dbReference>
<dbReference type="EMBL" id="CP001686">
    <property type="protein sequence ID" value="ACV05399.1"/>
    <property type="molecule type" value="Genomic_DNA"/>
</dbReference>
<dbReference type="eggNOG" id="COG1226">
    <property type="taxonomic scope" value="Bacteria"/>
</dbReference>
<dbReference type="Gene3D" id="3.40.50.720">
    <property type="entry name" value="NAD(P)-binding Rossmann-like Domain"/>
    <property type="match status" value="1"/>
</dbReference>
<accession>C7NK12</accession>
<dbReference type="InterPro" id="IPR003148">
    <property type="entry name" value="RCK_N"/>
</dbReference>
<organism evidence="5 6">
    <name type="scientific">Kytococcus sedentarius (strain ATCC 14392 / DSM 20547 / JCM 11482 / CCUG 33030 / NBRC 15357 / NCTC 11040 / CCM 314 / 541)</name>
    <name type="common">Micrococcus sedentarius</name>
    <dbReference type="NCBI Taxonomy" id="478801"/>
    <lineage>
        <taxon>Bacteria</taxon>
        <taxon>Bacillati</taxon>
        <taxon>Actinomycetota</taxon>
        <taxon>Actinomycetes</taxon>
        <taxon>Micrococcales</taxon>
        <taxon>Kytococcaceae</taxon>
        <taxon>Kytococcus</taxon>
    </lineage>
</organism>